<dbReference type="AlphaFoldDB" id="A0A0C9MRJ3"/>
<dbReference type="EMBL" id="BBJS01000017">
    <property type="protein sequence ID" value="GAN13361.1"/>
    <property type="molecule type" value="Genomic_DNA"/>
</dbReference>
<evidence type="ECO:0000313" key="1">
    <source>
        <dbReference type="EMBL" id="GAN13361.1"/>
    </source>
</evidence>
<reference evidence="1 2" key="1">
    <citation type="submission" date="2014-08" db="EMBL/GenBank/DDBJ databases">
        <title>Whole genome shotgun sequence of Sphingomonas paucimobilis NBRC 13935.</title>
        <authorList>
            <person name="Hosoyama A."/>
            <person name="Hashimoto M."/>
            <person name="Hosoyama Y."/>
            <person name="Noguchi M."/>
            <person name="Uohara A."/>
            <person name="Ohji S."/>
            <person name="Katano-Makiyama Y."/>
            <person name="Ichikawa N."/>
            <person name="Kimura A."/>
            <person name="Yamazoe A."/>
            <person name="Fujita N."/>
        </authorList>
    </citation>
    <scope>NUCLEOTIDE SEQUENCE [LARGE SCALE GENOMIC DNA]</scope>
    <source>
        <strain evidence="1 2">NBRC 13935</strain>
    </source>
</reference>
<evidence type="ECO:0000313" key="2">
    <source>
        <dbReference type="Proteomes" id="UP000032025"/>
    </source>
</evidence>
<protein>
    <submittedName>
        <fullName evidence="1">DNA, contig: SP617</fullName>
    </submittedName>
</protein>
<comment type="caution">
    <text evidence="1">The sequence shown here is derived from an EMBL/GenBank/DDBJ whole genome shotgun (WGS) entry which is preliminary data.</text>
</comment>
<accession>A0A0C9MRJ3</accession>
<dbReference type="Proteomes" id="UP000032025">
    <property type="component" value="Unassembled WGS sequence"/>
</dbReference>
<name>A0A0C9MRJ3_SPHPI</name>
<organism evidence="1 2">
    <name type="scientific">Sphingomonas paucimobilis NBRC 13935</name>
    <dbReference type="NCBI Taxonomy" id="1219050"/>
    <lineage>
        <taxon>Bacteria</taxon>
        <taxon>Pseudomonadati</taxon>
        <taxon>Pseudomonadota</taxon>
        <taxon>Alphaproteobacteria</taxon>
        <taxon>Sphingomonadales</taxon>
        <taxon>Sphingomonadaceae</taxon>
        <taxon>Sphingomonas</taxon>
    </lineage>
</organism>
<gene>
    <name evidence="1" type="ORF">SP6_17_00790</name>
</gene>
<keyword evidence="2" id="KW-1185">Reference proteome</keyword>
<proteinExistence type="predicted"/>
<sequence length="105" mass="11046">MMGMIATDATAQAPLACRLAPEQRLIRRLFDLPLPMREALVAAAGDTVSEVGGLFHASDVGGRAQGPSMRFVQGYRVGRSGWSGQSRAGSRIVTGCSASARRARA</sequence>